<proteinExistence type="predicted"/>
<organism evidence="2 3">
    <name type="scientific">Thalassorhabdomicrobium marinisediminis</name>
    <dbReference type="NCBI Taxonomy" id="2170577"/>
    <lineage>
        <taxon>Bacteria</taxon>
        <taxon>Pseudomonadati</taxon>
        <taxon>Pseudomonadota</taxon>
        <taxon>Alphaproteobacteria</taxon>
        <taxon>Rhodobacterales</taxon>
        <taxon>Paracoccaceae</taxon>
        <taxon>Thalassorhabdomicrobium</taxon>
    </lineage>
</organism>
<dbReference type="SUPFAM" id="SSF52218">
    <property type="entry name" value="Flavoproteins"/>
    <property type="match status" value="1"/>
</dbReference>
<evidence type="ECO:0000313" key="3">
    <source>
        <dbReference type="Proteomes" id="UP000244817"/>
    </source>
</evidence>
<dbReference type="RefSeq" id="WP_108642056.1">
    <property type="nucleotide sequence ID" value="NZ_QCYG01000011.1"/>
</dbReference>
<dbReference type="GO" id="GO:0010181">
    <property type="term" value="F:FMN binding"/>
    <property type="evidence" value="ECO:0007669"/>
    <property type="project" value="TreeGrafter"/>
</dbReference>
<gene>
    <name evidence="2" type="ORF">DC363_15450</name>
</gene>
<feature type="domain" description="NADPH-dependent FMN reductase-like" evidence="1">
    <location>
        <begin position="7"/>
        <end position="148"/>
    </location>
</feature>
<reference evidence="2 3" key="1">
    <citation type="submission" date="2018-04" db="EMBL/GenBank/DDBJ databases">
        <title>Pelagivirga bohaiensis gen. nov., sp. nov., a bacterium isolated from the Bohai Sea.</title>
        <authorList>
            <person name="Ji X."/>
        </authorList>
    </citation>
    <scope>NUCLEOTIDE SEQUENCE [LARGE SCALE GENOMIC DNA]</scope>
    <source>
        <strain evidence="2 3">BH-SD16</strain>
    </source>
</reference>
<name>A0A2T7FTB0_9RHOB</name>
<dbReference type="EMBL" id="QCYG01000011">
    <property type="protein sequence ID" value="PVA05407.1"/>
    <property type="molecule type" value="Genomic_DNA"/>
</dbReference>
<protein>
    <submittedName>
        <fullName evidence="2">NADPH-dependent FMN reductase</fullName>
    </submittedName>
</protein>
<dbReference type="PANTHER" id="PTHR30543">
    <property type="entry name" value="CHROMATE REDUCTASE"/>
    <property type="match status" value="1"/>
</dbReference>
<keyword evidence="3" id="KW-1185">Reference proteome</keyword>
<dbReference type="Proteomes" id="UP000244817">
    <property type="component" value="Unassembled WGS sequence"/>
</dbReference>
<dbReference type="InterPro" id="IPR050712">
    <property type="entry name" value="NAD(P)H-dep_reductase"/>
</dbReference>
<sequence>MTNTLKIITTSTRPGRVGPTVSDWVARVARDVDVITAEPVDLADMELPLLDEAQHPAKQQYEHAHTKRWSAQIAGADAAIFVLPEYDYFAPASFVNAVQCLMLEWKYLPVGVVCYGGVSGGLRSAQEARQLLGNVGAYAIPQTVPVPFVANAIGADGALETNDKMDLGLAGMIKELAKLAEVMKPLRSGIEAG</sequence>
<dbReference type="Pfam" id="PF03358">
    <property type="entry name" value="FMN_red"/>
    <property type="match status" value="1"/>
</dbReference>
<dbReference type="GO" id="GO:0016491">
    <property type="term" value="F:oxidoreductase activity"/>
    <property type="evidence" value="ECO:0007669"/>
    <property type="project" value="InterPro"/>
</dbReference>
<dbReference type="OrthoDB" id="9812295at2"/>
<comment type="caution">
    <text evidence="2">The sequence shown here is derived from an EMBL/GenBank/DDBJ whole genome shotgun (WGS) entry which is preliminary data.</text>
</comment>
<dbReference type="Gene3D" id="3.40.50.360">
    <property type="match status" value="1"/>
</dbReference>
<dbReference type="PANTHER" id="PTHR30543:SF21">
    <property type="entry name" value="NAD(P)H-DEPENDENT FMN REDUCTASE LOT6"/>
    <property type="match status" value="1"/>
</dbReference>
<dbReference type="GO" id="GO:0005829">
    <property type="term" value="C:cytosol"/>
    <property type="evidence" value="ECO:0007669"/>
    <property type="project" value="TreeGrafter"/>
</dbReference>
<evidence type="ECO:0000313" key="2">
    <source>
        <dbReference type="EMBL" id="PVA05407.1"/>
    </source>
</evidence>
<accession>A0A2T7FTB0</accession>
<dbReference type="InterPro" id="IPR005025">
    <property type="entry name" value="FMN_Rdtase-like_dom"/>
</dbReference>
<dbReference type="InterPro" id="IPR029039">
    <property type="entry name" value="Flavoprotein-like_sf"/>
</dbReference>
<evidence type="ECO:0000259" key="1">
    <source>
        <dbReference type="Pfam" id="PF03358"/>
    </source>
</evidence>
<dbReference type="AlphaFoldDB" id="A0A2T7FTB0"/>